<dbReference type="RefSeq" id="WP_009383818.1">
    <property type="nucleotide sequence ID" value="NZ_AMSQ01000011.1"/>
</dbReference>
<protein>
    <recommendedName>
        <fullName evidence="8">Integral membrane bound transporter domain-containing protein</fullName>
    </recommendedName>
</protein>
<evidence type="ECO:0000256" key="5">
    <source>
        <dbReference type="ARBA" id="ARBA00023136"/>
    </source>
</evidence>
<dbReference type="Pfam" id="PF13515">
    <property type="entry name" value="FUSC_2"/>
    <property type="match status" value="1"/>
</dbReference>
<keyword evidence="5 7" id="KW-0472">Membrane</keyword>
<evidence type="ECO:0000313" key="10">
    <source>
        <dbReference type="Proteomes" id="UP000009885"/>
    </source>
</evidence>
<sequence>MKILKSIFYVNVDKINIPRGIRQGLLMLVPMLIGYFLNQMPLALLAAIGTFAHIYVFSGTFSSRLRAVSYATLGLTLSMVLGTLTSGIPLLFGLVLLILTVVTYYTFSCLNIPGPSSTFFIIAFGMSSVMPYDPGLWWLRGGLVLGGGLLGIILVLIEALLQKTRPENQAVIDDYKTLQELIGSFNDQVEFNNKSKKTVAKLLNSSYLLTSTNVSLQKKSSDYQRLVLLHHAAEGLYSELLELNAKGHRPIPNVLVELVDHVCKLCEDPNYNQKWTKEVDVDEKFRGVVDRIFSVDEILHAPKSQISSKISIRTPLYSRRLLQNLSPESMVFMSTLKYTVILGIAIFIALIFDFERAYWIPLTVHTVLLGGTSFASLERALSRGLGTFLGVLFLSSVLIFHPPLIFLVLLMALTGAITEALIASNYAFSMISITTQVLLLAGLAKGHLTIAIAFPRLMDVFIGVVISLICILIIGGKEASYKLPEVIAEVTRIEARYFHYLFSSNAYTIDEKRDVDIFKLNLNISNMNLMYDTALGEFFSNRKKTQYYYPAMFLLQQISFTIAKGIIDKRSVEIDDEAMGQYLLAFENVAKHFERGAPHSHVIDLPDLPKYAHIKTALMSLQEIKLYENNNKRNPNLLKY</sequence>
<evidence type="ECO:0000259" key="8">
    <source>
        <dbReference type="Pfam" id="PF13515"/>
    </source>
</evidence>
<keyword evidence="4 7" id="KW-1133">Transmembrane helix</keyword>
<feature type="transmembrane region" description="Helical" evidence="7">
    <location>
        <begin position="389"/>
        <end position="414"/>
    </location>
</feature>
<proteinExistence type="inferred from homology"/>
<dbReference type="STRING" id="1229783.C273_07437"/>
<feature type="transmembrane region" description="Helical" evidence="7">
    <location>
        <begin position="358"/>
        <end position="377"/>
    </location>
</feature>
<comment type="caution">
    <text evidence="9">The sequence shown here is derived from an EMBL/GenBank/DDBJ whole genome shotgun (WGS) entry which is preliminary data.</text>
</comment>
<feature type="transmembrane region" description="Helical" evidence="7">
    <location>
        <begin position="138"/>
        <end position="161"/>
    </location>
</feature>
<feature type="transmembrane region" description="Helical" evidence="7">
    <location>
        <begin position="426"/>
        <end position="444"/>
    </location>
</feature>
<dbReference type="PANTHER" id="PTHR30509:SF9">
    <property type="entry name" value="MULTIDRUG RESISTANCE PROTEIN MDTO"/>
    <property type="match status" value="1"/>
</dbReference>
<evidence type="ECO:0000256" key="3">
    <source>
        <dbReference type="ARBA" id="ARBA00022692"/>
    </source>
</evidence>
<feature type="transmembrane region" description="Helical" evidence="7">
    <location>
        <begin position="114"/>
        <end position="132"/>
    </location>
</feature>
<dbReference type="Proteomes" id="UP000009885">
    <property type="component" value="Unassembled WGS sequence"/>
</dbReference>
<dbReference type="eggNOG" id="COG1289">
    <property type="taxonomic scope" value="Bacteria"/>
</dbReference>
<dbReference type="PATRIC" id="fig|1229783.3.peg.1501"/>
<keyword evidence="10" id="KW-1185">Reference proteome</keyword>
<feature type="domain" description="Integral membrane bound transporter" evidence="8">
    <location>
        <begin position="344"/>
        <end position="470"/>
    </location>
</feature>
<reference evidence="9 10" key="1">
    <citation type="journal article" date="2013" name="Genome Announc.">
        <title>Genome Sequence of Staphylococcus massiliensis Strain S46, Isolated from the Surface of Healthy Human Skin.</title>
        <authorList>
            <person name="Srivastav R."/>
            <person name="Singh A."/>
            <person name="Jangir P.K."/>
            <person name="Kumari C."/>
            <person name="Muduli S."/>
            <person name="Sharma R."/>
        </authorList>
    </citation>
    <scope>NUCLEOTIDE SEQUENCE [LARGE SCALE GENOMIC DNA]</scope>
    <source>
        <strain evidence="9 10">S46</strain>
    </source>
</reference>
<keyword evidence="2" id="KW-1003">Cell membrane</keyword>
<organism evidence="9 10">
    <name type="scientific">Staphylococcus massiliensis S46</name>
    <dbReference type="NCBI Taxonomy" id="1229783"/>
    <lineage>
        <taxon>Bacteria</taxon>
        <taxon>Bacillati</taxon>
        <taxon>Bacillota</taxon>
        <taxon>Bacilli</taxon>
        <taxon>Bacillales</taxon>
        <taxon>Staphylococcaceae</taxon>
        <taxon>Staphylococcus</taxon>
    </lineage>
</organism>
<feature type="transmembrane region" description="Helical" evidence="7">
    <location>
        <begin position="330"/>
        <end position="352"/>
    </location>
</feature>
<name>K9AJC6_9STAP</name>
<evidence type="ECO:0000256" key="1">
    <source>
        <dbReference type="ARBA" id="ARBA00004651"/>
    </source>
</evidence>
<dbReference type="InterPro" id="IPR049453">
    <property type="entry name" value="Memb_transporter_dom"/>
</dbReference>
<feature type="transmembrane region" description="Helical" evidence="7">
    <location>
        <begin position="43"/>
        <end position="61"/>
    </location>
</feature>
<dbReference type="AlphaFoldDB" id="K9AJC6"/>
<dbReference type="GO" id="GO:0005886">
    <property type="term" value="C:plasma membrane"/>
    <property type="evidence" value="ECO:0007669"/>
    <property type="project" value="UniProtKB-SubCell"/>
</dbReference>
<dbReference type="OrthoDB" id="581879at2"/>
<gene>
    <name evidence="9" type="ORF">C273_07437</name>
</gene>
<accession>K9AJC6</accession>
<evidence type="ECO:0000313" key="9">
    <source>
        <dbReference type="EMBL" id="EKU47388.1"/>
    </source>
</evidence>
<keyword evidence="3 7" id="KW-0812">Transmembrane</keyword>
<dbReference type="EMBL" id="AMSQ01000011">
    <property type="protein sequence ID" value="EKU47388.1"/>
    <property type="molecule type" value="Genomic_DNA"/>
</dbReference>
<evidence type="ECO:0000256" key="2">
    <source>
        <dbReference type="ARBA" id="ARBA00022475"/>
    </source>
</evidence>
<feature type="transmembrane region" description="Helical" evidence="7">
    <location>
        <begin position="456"/>
        <end position="475"/>
    </location>
</feature>
<comment type="subcellular location">
    <subcellularLocation>
        <location evidence="1">Cell membrane</location>
        <topology evidence="1">Multi-pass membrane protein</topology>
    </subcellularLocation>
</comment>
<evidence type="ECO:0000256" key="7">
    <source>
        <dbReference type="SAM" id="Phobius"/>
    </source>
</evidence>
<comment type="similarity">
    <text evidence="6">Belongs to the YccS/YhfK family.</text>
</comment>
<evidence type="ECO:0000256" key="6">
    <source>
        <dbReference type="ARBA" id="ARBA00043993"/>
    </source>
</evidence>
<dbReference type="PANTHER" id="PTHR30509">
    <property type="entry name" value="P-HYDROXYBENZOIC ACID EFFLUX PUMP SUBUNIT-RELATED"/>
    <property type="match status" value="1"/>
</dbReference>
<evidence type="ECO:0000256" key="4">
    <source>
        <dbReference type="ARBA" id="ARBA00022989"/>
    </source>
</evidence>